<evidence type="ECO:0000313" key="4">
    <source>
        <dbReference type="EMBL" id="ALA58554.1"/>
    </source>
</evidence>
<evidence type="ECO:0000259" key="3">
    <source>
        <dbReference type="PROSITE" id="PS50851"/>
    </source>
</evidence>
<dbReference type="Pfam" id="PF00072">
    <property type="entry name" value="Response_reg"/>
    <property type="match status" value="1"/>
</dbReference>
<dbReference type="Pfam" id="PF01584">
    <property type="entry name" value="CheW"/>
    <property type="match status" value="1"/>
</dbReference>
<dbReference type="RefSeq" id="WP_053379704.1">
    <property type="nucleotide sequence ID" value="NZ_CP011801.1"/>
</dbReference>
<dbReference type="PANTHER" id="PTHR47233:SF4">
    <property type="entry name" value="CHEMOTAXIS SIGNAL TRANSDUCTION PROTEIN"/>
    <property type="match status" value="1"/>
</dbReference>
<dbReference type="Gene3D" id="2.30.30.40">
    <property type="entry name" value="SH3 Domains"/>
    <property type="match status" value="1"/>
</dbReference>
<dbReference type="SMART" id="SM00260">
    <property type="entry name" value="CheW"/>
    <property type="match status" value="1"/>
</dbReference>
<name>A0A0K2GCH0_NITMO</name>
<keyword evidence="5" id="KW-1185">Reference proteome</keyword>
<feature type="domain" description="Response regulatory" evidence="2">
    <location>
        <begin position="188"/>
        <end position="317"/>
    </location>
</feature>
<sequence length="317" mass="35220">MSTLISEIDARTRLAGANQMELLLFHLGTQELFGINVFKVREVMKLPQLTRVPEADSRVVGMANIRGTMVPVIALKRSLGLGEHDVDLARPDAKENGILIITEYNASLQAFHVAAVDRIIRTSWSHIKTPPPLVRENNKGAVTAVTMLDSGRMVLILDVEKLLSDICPRPDEEVYAGVTTKPELKQKTVLYADDSAVARTQIRKALEKLGLQFVQTTTGKEAWDYLQQLARHSAEEGLAQVQHINMVLSDIEMPDMDGFTLTKQIRSDPRLAHIPVVLHSSLTGTCNQDKGRQVGATDYVTKFDPKLLGETVMRYIN</sequence>
<reference evidence="4 5" key="1">
    <citation type="journal article" date="2015" name="Proc. Natl. Acad. Sci. U.S.A.">
        <title>Expanded metabolic versatility of ubiquitous nitrite-oxidizing bacteria from the genus Nitrospira.</title>
        <authorList>
            <person name="Koch H."/>
            <person name="Lucker S."/>
            <person name="Albertsen M."/>
            <person name="Kitzinger K."/>
            <person name="Herbold C."/>
            <person name="Spieck E."/>
            <person name="Nielsen P.H."/>
            <person name="Wagner M."/>
            <person name="Daims H."/>
        </authorList>
    </citation>
    <scope>NUCLEOTIDE SEQUENCE [LARGE SCALE GENOMIC DNA]</scope>
    <source>
        <strain evidence="4 5">NSP M-1</strain>
    </source>
</reference>
<dbReference type="SUPFAM" id="SSF52172">
    <property type="entry name" value="CheY-like"/>
    <property type="match status" value="1"/>
</dbReference>
<feature type="modified residue" description="4-aspartylphosphate" evidence="1">
    <location>
        <position position="250"/>
    </location>
</feature>
<dbReference type="PATRIC" id="fig|42253.5.peg.2107"/>
<dbReference type="GO" id="GO:0006935">
    <property type="term" value="P:chemotaxis"/>
    <property type="evidence" value="ECO:0007669"/>
    <property type="project" value="InterPro"/>
</dbReference>
<organism evidence="4 5">
    <name type="scientific">Nitrospira moscoviensis</name>
    <dbReference type="NCBI Taxonomy" id="42253"/>
    <lineage>
        <taxon>Bacteria</taxon>
        <taxon>Pseudomonadati</taxon>
        <taxon>Nitrospirota</taxon>
        <taxon>Nitrospiria</taxon>
        <taxon>Nitrospirales</taxon>
        <taxon>Nitrospiraceae</taxon>
        <taxon>Nitrospira</taxon>
    </lineage>
</organism>
<dbReference type="EMBL" id="CP011801">
    <property type="protein sequence ID" value="ALA58554.1"/>
    <property type="molecule type" value="Genomic_DNA"/>
</dbReference>
<evidence type="ECO:0000259" key="2">
    <source>
        <dbReference type="PROSITE" id="PS50110"/>
    </source>
</evidence>
<evidence type="ECO:0000256" key="1">
    <source>
        <dbReference type="PROSITE-ProRule" id="PRU00169"/>
    </source>
</evidence>
<dbReference type="AlphaFoldDB" id="A0A0K2GCH0"/>
<dbReference type="Proteomes" id="UP000069205">
    <property type="component" value="Chromosome"/>
</dbReference>
<proteinExistence type="predicted"/>
<dbReference type="Gene3D" id="3.40.50.2300">
    <property type="match status" value="1"/>
</dbReference>
<gene>
    <name evidence="4" type="primary">cheV</name>
    <name evidence="4" type="ORF">NITMOv2_2137</name>
</gene>
<protein>
    <submittedName>
        <fullName evidence="4">Chemotaxis signal transducer CheV</fullName>
    </submittedName>
</protein>
<dbReference type="InterPro" id="IPR011006">
    <property type="entry name" value="CheY-like_superfamily"/>
</dbReference>
<dbReference type="PROSITE" id="PS50110">
    <property type="entry name" value="RESPONSE_REGULATORY"/>
    <property type="match status" value="1"/>
</dbReference>
<dbReference type="Gene3D" id="2.40.50.180">
    <property type="entry name" value="CheA-289, Domain 4"/>
    <property type="match status" value="1"/>
</dbReference>
<accession>A0A0K2GCH0</accession>
<dbReference type="GO" id="GO:0000160">
    <property type="term" value="P:phosphorelay signal transduction system"/>
    <property type="evidence" value="ECO:0007669"/>
    <property type="project" value="InterPro"/>
</dbReference>
<dbReference type="PIRSF" id="PIRSF002867">
    <property type="entry name" value="CheV"/>
    <property type="match status" value="1"/>
</dbReference>
<dbReference type="PROSITE" id="PS50851">
    <property type="entry name" value="CHEW"/>
    <property type="match status" value="1"/>
</dbReference>
<dbReference type="PANTHER" id="PTHR47233">
    <property type="entry name" value="CHEMOTAXIS PROTEIN CHEV"/>
    <property type="match status" value="1"/>
</dbReference>
<dbReference type="InterPro" id="IPR036061">
    <property type="entry name" value="CheW-like_dom_sf"/>
</dbReference>
<dbReference type="SMART" id="SM00448">
    <property type="entry name" value="REC"/>
    <property type="match status" value="1"/>
</dbReference>
<dbReference type="SUPFAM" id="SSF50341">
    <property type="entry name" value="CheW-like"/>
    <property type="match status" value="1"/>
</dbReference>
<keyword evidence="1" id="KW-0597">Phosphoprotein</keyword>
<dbReference type="KEGG" id="nmv:NITMOv2_2137"/>
<evidence type="ECO:0000313" key="5">
    <source>
        <dbReference type="Proteomes" id="UP000069205"/>
    </source>
</evidence>
<dbReference type="InterPro" id="IPR024181">
    <property type="entry name" value="Chemotax_regulator_CheV"/>
</dbReference>
<dbReference type="InterPro" id="IPR002545">
    <property type="entry name" value="CheW-lke_dom"/>
</dbReference>
<dbReference type="STRING" id="42253.NITMOv2_2137"/>
<dbReference type="InterPro" id="IPR001789">
    <property type="entry name" value="Sig_transdc_resp-reg_receiver"/>
</dbReference>
<feature type="domain" description="CheW-like" evidence="3">
    <location>
        <begin position="19"/>
        <end position="168"/>
    </location>
</feature>